<accession>H0G7D0</accession>
<keyword evidence="1" id="KW-0472">Membrane</keyword>
<dbReference type="PATRIC" id="fig|1107881.3.peg.5486"/>
<keyword evidence="1" id="KW-1133">Transmembrane helix</keyword>
<evidence type="ECO:0000313" key="3">
    <source>
        <dbReference type="Proteomes" id="UP000004038"/>
    </source>
</evidence>
<proteinExistence type="predicted"/>
<evidence type="ECO:0000313" key="2">
    <source>
        <dbReference type="EMBL" id="EHK74771.1"/>
    </source>
</evidence>
<sequence length="40" mass="4587">MTSYVGSFRYRFHPVDFAIKSTPALCIGMIVFVTLYGVLW</sequence>
<feature type="transmembrane region" description="Helical" evidence="1">
    <location>
        <begin position="21"/>
        <end position="39"/>
    </location>
</feature>
<evidence type="ECO:0000256" key="1">
    <source>
        <dbReference type="SAM" id="Phobius"/>
    </source>
</evidence>
<dbReference type="AlphaFoldDB" id="H0G7D0"/>
<reference evidence="2 3" key="1">
    <citation type="journal article" date="2012" name="J. Bacteriol.">
        <title>Draft Genome Sequence of Sinorhizobium meliloti CCNWSX0020, a Nitrogen-Fixing Symbiont with Copper Tolerance Capability Isolated from Lead-Zinc Mine Tailings.</title>
        <authorList>
            <person name="Li Z."/>
            <person name="Ma Z."/>
            <person name="Hao X."/>
            <person name="Wei G."/>
        </authorList>
    </citation>
    <scope>NUCLEOTIDE SEQUENCE [LARGE SCALE GENOMIC DNA]</scope>
    <source>
        <strain evidence="2 3">CCNWSX0020</strain>
    </source>
</reference>
<name>H0G7D0_RHIML</name>
<gene>
    <name evidence="2" type="ORF">SM0020_27061</name>
</gene>
<dbReference type="EMBL" id="AGVV01000077">
    <property type="protein sequence ID" value="EHK74771.1"/>
    <property type="molecule type" value="Genomic_DNA"/>
</dbReference>
<protein>
    <submittedName>
        <fullName evidence="2">Uncharacterized protein</fullName>
    </submittedName>
</protein>
<organism evidence="2 3">
    <name type="scientific">Sinorhizobium meliloti CCNWSX0020</name>
    <dbReference type="NCBI Taxonomy" id="1107881"/>
    <lineage>
        <taxon>Bacteria</taxon>
        <taxon>Pseudomonadati</taxon>
        <taxon>Pseudomonadota</taxon>
        <taxon>Alphaproteobacteria</taxon>
        <taxon>Hyphomicrobiales</taxon>
        <taxon>Rhizobiaceae</taxon>
        <taxon>Sinorhizobium/Ensifer group</taxon>
        <taxon>Sinorhizobium</taxon>
    </lineage>
</organism>
<keyword evidence="1" id="KW-0812">Transmembrane</keyword>
<dbReference type="Proteomes" id="UP000004038">
    <property type="component" value="Unassembled WGS sequence"/>
</dbReference>
<dbReference type="RefSeq" id="WP_003534268.1">
    <property type="nucleotide sequence ID" value="NZ_AGVV01000077.1"/>
</dbReference>